<evidence type="ECO:0000256" key="3">
    <source>
        <dbReference type="ARBA" id="ARBA00022679"/>
    </source>
</evidence>
<dbReference type="GO" id="GO:0003886">
    <property type="term" value="F:DNA (cytosine-5-)-methyltransferase activity"/>
    <property type="evidence" value="ECO:0007669"/>
    <property type="project" value="UniProtKB-EC"/>
</dbReference>
<dbReference type="PRINTS" id="PR00105">
    <property type="entry name" value="C5METTRFRASE"/>
</dbReference>
<dbReference type="InterPro" id="IPR031303">
    <property type="entry name" value="C5_meth_CS"/>
</dbReference>
<dbReference type="Proteomes" id="UP000036771">
    <property type="component" value="Unassembled WGS sequence"/>
</dbReference>
<dbReference type="InterPro" id="IPR001525">
    <property type="entry name" value="C5_MeTfrase"/>
</dbReference>
<evidence type="ECO:0000256" key="7">
    <source>
        <dbReference type="PROSITE-ProRule" id="PRU01016"/>
    </source>
</evidence>
<organism evidence="9 10">
    <name type="scientific">Caedimonas varicaedens</name>
    <dbReference type="NCBI Taxonomy" id="1629334"/>
    <lineage>
        <taxon>Bacteria</taxon>
        <taxon>Pseudomonadati</taxon>
        <taxon>Pseudomonadota</taxon>
        <taxon>Alphaproteobacteria</taxon>
        <taxon>Holosporales</taxon>
        <taxon>Caedimonadaceae</taxon>
        <taxon>Caedimonas</taxon>
    </lineage>
</organism>
<keyword evidence="4 7" id="KW-0949">S-adenosyl-L-methionine</keyword>
<evidence type="ECO:0000256" key="2">
    <source>
        <dbReference type="ARBA" id="ARBA00022603"/>
    </source>
</evidence>
<comment type="caution">
    <text evidence="9">The sequence shown here is derived from an EMBL/GenBank/DDBJ whole genome shotgun (WGS) entry which is preliminary data.</text>
</comment>
<comment type="catalytic activity">
    <reaction evidence="6">
        <text>a 2'-deoxycytidine in DNA + S-adenosyl-L-methionine = a 5-methyl-2'-deoxycytidine in DNA + S-adenosyl-L-homocysteine + H(+)</text>
        <dbReference type="Rhea" id="RHEA:13681"/>
        <dbReference type="Rhea" id="RHEA-COMP:11369"/>
        <dbReference type="Rhea" id="RHEA-COMP:11370"/>
        <dbReference type="ChEBI" id="CHEBI:15378"/>
        <dbReference type="ChEBI" id="CHEBI:57856"/>
        <dbReference type="ChEBI" id="CHEBI:59789"/>
        <dbReference type="ChEBI" id="CHEBI:85452"/>
        <dbReference type="ChEBI" id="CHEBI:85454"/>
        <dbReference type="EC" id="2.1.1.37"/>
    </reaction>
</comment>
<dbReference type="InterPro" id="IPR029063">
    <property type="entry name" value="SAM-dependent_MTases_sf"/>
</dbReference>
<dbReference type="InterPro" id="IPR050390">
    <property type="entry name" value="C5-Methyltransferase"/>
</dbReference>
<dbReference type="GO" id="GO:0003677">
    <property type="term" value="F:DNA binding"/>
    <property type="evidence" value="ECO:0007669"/>
    <property type="project" value="TreeGrafter"/>
</dbReference>
<dbReference type="PROSITE" id="PS00095">
    <property type="entry name" value="C5_MTASE_2"/>
    <property type="match status" value="1"/>
</dbReference>
<gene>
    <name evidence="9" type="primary">haeIIIM_2</name>
    <name evidence="9" type="ORF">Cva_00549</name>
</gene>
<dbReference type="NCBIfam" id="TIGR00675">
    <property type="entry name" value="dcm"/>
    <property type="match status" value="1"/>
</dbReference>
<evidence type="ECO:0000256" key="1">
    <source>
        <dbReference type="ARBA" id="ARBA00011975"/>
    </source>
</evidence>
<dbReference type="Gene3D" id="3.40.50.150">
    <property type="entry name" value="Vaccinia Virus protein VP39"/>
    <property type="match status" value="1"/>
</dbReference>
<reference evidence="9 10" key="1">
    <citation type="submission" date="2015-03" db="EMBL/GenBank/DDBJ databases">
        <title>Caedibacter varicaedens, whole genome shotgun sequence.</title>
        <authorList>
            <person name="Suzuki H."/>
            <person name="Dapper A.L."/>
            <person name="Gibson A.K."/>
            <person name="Jackson C."/>
            <person name="Lee H."/>
            <person name="Pejaver V.R."/>
            <person name="Doak T."/>
            <person name="Lynch M."/>
        </authorList>
    </citation>
    <scope>NUCLEOTIDE SEQUENCE [LARGE SCALE GENOMIC DNA]</scope>
</reference>
<dbReference type="GO" id="GO:0044027">
    <property type="term" value="P:negative regulation of gene expression via chromosomal CpG island methylation"/>
    <property type="evidence" value="ECO:0007669"/>
    <property type="project" value="TreeGrafter"/>
</dbReference>
<comment type="similarity">
    <text evidence="7 8">Belongs to the class I-like SAM-binding methyltransferase superfamily. C5-methyltransferase family.</text>
</comment>
<evidence type="ECO:0000256" key="6">
    <source>
        <dbReference type="ARBA" id="ARBA00047422"/>
    </source>
</evidence>
<keyword evidence="2 7" id="KW-0489">Methyltransferase</keyword>
<keyword evidence="5" id="KW-0680">Restriction system</keyword>
<dbReference type="CDD" id="cd00315">
    <property type="entry name" value="Cyt_C5_DNA_methylase"/>
    <property type="match status" value="1"/>
</dbReference>
<dbReference type="REBASE" id="133212">
    <property type="entry name" value="M.CvaPbORF549P"/>
</dbReference>
<dbReference type="PROSITE" id="PS51679">
    <property type="entry name" value="SAM_MT_C5"/>
    <property type="match status" value="1"/>
</dbReference>
<dbReference type="EC" id="2.1.1.37" evidence="1"/>
<feature type="active site" evidence="7">
    <location>
        <position position="75"/>
    </location>
</feature>
<dbReference type="PANTHER" id="PTHR10629:SF52">
    <property type="entry name" value="DNA (CYTOSINE-5)-METHYLTRANSFERASE 1"/>
    <property type="match status" value="1"/>
</dbReference>
<sequence>MKSLNVVSLFSGAGGLDLGFKKASFHTIYANEYDKTIWATFEHNFPNVKLDKRDIRKIESIEIPDCVGIIGGPPCQSWSEAGSLRGINDPRGQLFFDYIRIIKDKKPLFFLAENVSGILHDRNKKAFQSIIKNFEEIGYNVQYRLLNAKYYNVPQDRKRVFIVGFLNDINFEFPTLDNKFKTLKDTIFDLKDNAKSYNAKELDKFNHEYYTGGFSTIFMSRNRVRSWHEQSFTIQAGGRHAPLHPQAPTMEFIEQNKRAFNREKEHLYRRFSVRECARIQTFPDDFQFIYNNILDGYKMIGNAVPVNLAYAIATQILKYLSLTILPFYMRLTI</sequence>
<keyword evidence="3 7" id="KW-0808">Transferase</keyword>
<dbReference type="STRING" id="1629334.Cva_00549"/>
<evidence type="ECO:0000256" key="5">
    <source>
        <dbReference type="ARBA" id="ARBA00022747"/>
    </source>
</evidence>
<protein>
    <recommendedName>
        <fullName evidence="1">DNA (cytosine-5-)-methyltransferase</fullName>
        <ecNumber evidence="1">2.1.1.37</ecNumber>
    </recommendedName>
</protein>
<keyword evidence="10" id="KW-1185">Reference proteome</keyword>
<dbReference type="OrthoDB" id="9813719at2"/>
<dbReference type="Pfam" id="PF00145">
    <property type="entry name" value="DNA_methylase"/>
    <property type="match status" value="1"/>
</dbReference>
<dbReference type="Gene3D" id="3.90.120.10">
    <property type="entry name" value="DNA Methylase, subunit A, domain 2"/>
    <property type="match status" value="1"/>
</dbReference>
<dbReference type="AlphaFoldDB" id="A0A0K8MCH9"/>
<dbReference type="GO" id="GO:0032259">
    <property type="term" value="P:methylation"/>
    <property type="evidence" value="ECO:0007669"/>
    <property type="project" value="UniProtKB-KW"/>
</dbReference>
<accession>A0A0K8MCH9</accession>
<dbReference type="PANTHER" id="PTHR10629">
    <property type="entry name" value="CYTOSINE-SPECIFIC METHYLTRANSFERASE"/>
    <property type="match status" value="1"/>
</dbReference>
<dbReference type="GO" id="GO:0009307">
    <property type="term" value="P:DNA restriction-modification system"/>
    <property type="evidence" value="ECO:0007669"/>
    <property type="project" value="UniProtKB-KW"/>
</dbReference>
<dbReference type="SUPFAM" id="SSF53335">
    <property type="entry name" value="S-adenosyl-L-methionine-dependent methyltransferases"/>
    <property type="match status" value="1"/>
</dbReference>
<evidence type="ECO:0000256" key="4">
    <source>
        <dbReference type="ARBA" id="ARBA00022691"/>
    </source>
</evidence>
<name>A0A0K8MCH9_9PROT</name>
<dbReference type="EMBL" id="BBVC01000020">
    <property type="protein sequence ID" value="GAO97908.1"/>
    <property type="molecule type" value="Genomic_DNA"/>
</dbReference>
<proteinExistence type="inferred from homology"/>
<evidence type="ECO:0000313" key="10">
    <source>
        <dbReference type="Proteomes" id="UP000036771"/>
    </source>
</evidence>
<evidence type="ECO:0000256" key="8">
    <source>
        <dbReference type="RuleBase" id="RU000416"/>
    </source>
</evidence>
<evidence type="ECO:0000313" key="9">
    <source>
        <dbReference type="EMBL" id="GAO97908.1"/>
    </source>
</evidence>